<name>A0A1J4KGI1_9EUKA</name>
<dbReference type="EMBL" id="MLAK01000667">
    <property type="protein sequence ID" value="OHT08437.1"/>
    <property type="molecule type" value="Genomic_DNA"/>
</dbReference>
<evidence type="ECO:0000313" key="2">
    <source>
        <dbReference type="EMBL" id="OHT08437.1"/>
    </source>
</evidence>
<comment type="caution">
    <text evidence="2">The sequence shown here is derived from an EMBL/GenBank/DDBJ whole genome shotgun (WGS) entry which is preliminary data.</text>
</comment>
<gene>
    <name evidence="2" type="ORF">TRFO_23032</name>
</gene>
<organism evidence="2 3">
    <name type="scientific">Tritrichomonas foetus</name>
    <dbReference type="NCBI Taxonomy" id="1144522"/>
    <lineage>
        <taxon>Eukaryota</taxon>
        <taxon>Metamonada</taxon>
        <taxon>Parabasalia</taxon>
        <taxon>Tritrichomonadida</taxon>
        <taxon>Tritrichomonadidae</taxon>
        <taxon>Tritrichomonas</taxon>
    </lineage>
</organism>
<sequence length="272" mass="30296">MTSEPESINNYVSVSATQCLPPSSFPPPKNGSQIISPPDLACGSFLSDNHVETIDFKNETPPELSIIGTIHNESNKQVEFALNEDRNVCDYESSPGTSPVDNHIMQYPVNIQFNETNHNQKNSPQEQKINENLPHSDKTSSIINETTTNIKNSNNNSGNNSNNNGKGCTQDNEKINGEGNQAHDHLSDSPLLDPIYSNDISTQEINNIEDAKILDEMRYNIGIDSIDFSDVSNQILQGVKFNPFILRYPSLFIEAPNIINENDKNGQRFIFL</sequence>
<feature type="compositionally biased region" description="Low complexity" evidence="1">
    <location>
        <begin position="139"/>
        <end position="167"/>
    </location>
</feature>
<dbReference type="RefSeq" id="XP_068361573.1">
    <property type="nucleotide sequence ID" value="XM_068502915.1"/>
</dbReference>
<reference evidence="2" key="1">
    <citation type="submission" date="2016-10" db="EMBL/GenBank/DDBJ databases">
        <authorList>
            <person name="Benchimol M."/>
            <person name="Almeida L.G."/>
            <person name="Vasconcelos A.T."/>
            <person name="Perreira-Neves A."/>
            <person name="Rosa I.A."/>
            <person name="Tasca T."/>
            <person name="Bogo M.R."/>
            <person name="de Souza W."/>
        </authorList>
    </citation>
    <scope>NUCLEOTIDE SEQUENCE [LARGE SCALE GENOMIC DNA]</scope>
    <source>
        <strain evidence="2">K</strain>
    </source>
</reference>
<accession>A0A1J4KGI1</accession>
<dbReference type="GeneID" id="94837619"/>
<feature type="compositionally biased region" description="Polar residues" evidence="1">
    <location>
        <begin position="116"/>
        <end position="127"/>
    </location>
</feature>
<dbReference type="AlphaFoldDB" id="A0A1J4KGI1"/>
<proteinExistence type="predicted"/>
<protein>
    <submittedName>
        <fullName evidence="2">Uncharacterized protein</fullName>
    </submittedName>
</protein>
<feature type="compositionally biased region" description="Basic and acidic residues" evidence="1">
    <location>
        <begin position="171"/>
        <end position="187"/>
    </location>
</feature>
<dbReference type="Proteomes" id="UP000179807">
    <property type="component" value="Unassembled WGS sequence"/>
</dbReference>
<evidence type="ECO:0000313" key="3">
    <source>
        <dbReference type="Proteomes" id="UP000179807"/>
    </source>
</evidence>
<feature type="region of interest" description="Disordered" evidence="1">
    <location>
        <begin position="116"/>
        <end position="195"/>
    </location>
</feature>
<dbReference type="VEuPathDB" id="TrichDB:TRFO_23032"/>
<keyword evidence="3" id="KW-1185">Reference proteome</keyword>
<evidence type="ECO:0000256" key="1">
    <source>
        <dbReference type="SAM" id="MobiDB-lite"/>
    </source>
</evidence>